<keyword evidence="3" id="KW-1185">Reference proteome</keyword>
<dbReference type="EMBL" id="JAUHHV010000004">
    <property type="protein sequence ID" value="KAK1428196.1"/>
    <property type="molecule type" value="Genomic_DNA"/>
</dbReference>
<feature type="compositionally biased region" description="Acidic residues" evidence="1">
    <location>
        <begin position="1"/>
        <end position="12"/>
    </location>
</feature>
<name>A0AAD8KW19_TARER</name>
<feature type="region of interest" description="Disordered" evidence="1">
    <location>
        <begin position="1"/>
        <end position="41"/>
    </location>
</feature>
<accession>A0AAD8KW19</accession>
<comment type="caution">
    <text evidence="2">The sequence shown here is derived from an EMBL/GenBank/DDBJ whole genome shotgun (WGS) entry which is preliminary data.</text>
</comment>
<evidence type="ECO:0000313" key="3">
    <source>
        <dbReference type="Proteomes" id="UP001229421"/>
    </source>
</evidence>
<reference evidence="2" key="1">
    <citation type="journal article" date="2023" name="bioRxiv">
        <title>Improved chromosome-level genome assembly for marigold (Tagetes erecta).</title>
        <authorList>
            <person name="Jiang F."/>
            <person name="Yuan L."/>
            <person name="Wang S."/>
            <person name="Wang H."/>
            <person name="Xu D."/>
            <person name="Wang A."/>
            <person name="Fan W."/>
        </authorList>
    </citation>
    <scope>NUCLEOTIDE SEQUENCE</scope>
    <source>
        <strain evidence="2">WSJ</strain>
        <tissue evidence="2">Leaf</tissue>
    </source>
</reference>
<sequence>MLCEQIDSDGESCESTLTTNKMEAVENSKNKTGRENNARNDLVEAAHEWYREDQVQLDEASDVESSTTMP</sequence>
<protein>
    <submittedName>
        <fullName evidence="2">Uncharacterized protein</fullName>
    </submittedName>
</protein>
<dbReference type="Proteomes" id="UP001229421">
    <property type="component" value="Unassembled WGS sequence"/>
</dbReference>
<feature type="compositionally biased region" description="Basic and acidic residues" evidence="1">
    <location>
        <begin position="23"/>
        <end position="41"/>
    </location>
</feature>
<dbReference type="AlphaFoldDB" id="A0AAD8KW19"/>
<gene>
    <name evidence="2" type="ORF">QVD17_17025</name>
</gene>
<evidence type="ECO:0000256" key="1">
    <source>
        <dbReference type="SAM" id="MobiDB-lite"/>
    </source>
</evidence>
<organism evidence="2 3">
    <name type="scientific">Tagetes erecta</name>
    <name type="common">African marigold</name>
    <dbReference type="NCBI Taxonomy" id="13708"/>
    <lineage>
        <taxon>Eukaryota</taxon>
        <taxon>Viridiplantae</taxon>
        <taxon>Streptophyta</taxon>
        <taxon>Embryophyta</taxon>
        <taxon>Tracheophyta</taxon>
        <taxon>Spermatophyta</taxon>
        <taxon>Magnoliopsida</taxon>
        <taxon>eudicotyledons</taxon>
        <taxon>Gunneridae</taxon>
        <taxon>Pentapetalae</taxon>
        <taxon>asterids</taxon>
        <taxon>campanulids</taxon>
        <taxon>Asterales</taxon>
        <taxon>Asteraceae</taxon>
        <taxon>Asteroideae</taxon>
        <taxon>Heliantheae alliance</taxon>
        <taxon>Tageteae</taxon>
        <taxon>Tagetes</taxon>
    </lineage>
</organism>
<evidence type="ECO:0000313" key="2">
    <source>
        <dbReference type="EMBL" id="KAK1428196.1"/>
    </source>
</evidence>
<proteinExistence type="predicted"/>